<dbReference type="InterPro" id="IPR035969">
    <property type="entry name" value="Rab-GAP_TBC_sf"/>
</dbReference>
<feature type="domain" description="Rab-GAP TBC" evidence="3">
    <location>
        <begin position="226"/>
        <end position="454"/>
    </location>
</feature>
<reference evidence="4 5" key="1">
    <citation type="journal article" date="2018" name="Sci. Rep.">
        <title>Genomic signatures of local adaptation to the degree of environmental predictability in rotifers.</title>
        <authorList>
            <person name="Franch-Gras L."/>
            <person name="Hahn C."/>
            <person name="Garcia-Roger E.M."/>
            <person name="Carmona M.J."/>
            <person name="Serra M."/>
            <person name="Gomez A."/>
        </authorList>
    </citation>
    <scope>NUCLEOTIDE SEQUENCE [LARGE SCALE GENOMIC DNA]</scope>
    <source>
        <strain evidence="4">HYR1</strain>
    </source>
</reference>
<dbReference type="PANTHER" id="PTHR22957:SF333">
    <property type="entry name" value="TBC1 DOMAIN FAMILY MEMBER 25"/>
    <property type="match status" value="1"/>
</dbReference>
<dbReference type="EMBL" id="REGN01004099">
    <property type="protein sequence ID" value="RNA19111.1"/>
    <property type="molecule type" value="Genomic_DNA"/>
</dbReference>
<protein>
    <submittedName>
        <fullName evidence="4">TBC1 domain family member 25</fullName>
    </submittedName>
</protein>
<keyword evidence="5" id="KW-1185">Reference proteome</keyword>
<dbReference type="PROSITE" id="PS50086">
    <property type="entry name" value="TBC_RABGAP"/>
    <property type="match status" value="1"/>
</dbReference>
<name>A0A3M7R6V4_BRAPC</name>
<accession>A0A3M7R6V4</accession>
<dbReference type="OrthoDB" id="10264062at2759"/>
<proteinExistence type="predicted"/>
<dbReference type="PANTHER" id="PTHR22957">
    <property type="entry name" value="TBC1 DOMAIN FAMILY MEMBER GTPASE-ACTIVATING PROTEIN"/>
    <property type="match status" value="1"/>
</dbReference>
<evidence type="ECO:0000256" key="1">
    <source>
        <dbReference type="ARBA" id="ARBA00022468"/>
    </source>
</evidence>
<gene>
    <name evidence="4" type="ORF">BpHYR1_006369</name>
</gene>
<keyword evidence="1" id="KW-0343">GTPase activation</keyword>
<dbReference type="Gene3D" id="1.10.8.270">
    <property type="entry name" value="putative rabgap domain of human tbc1 domain family member 14 like domains"/>
    <property type="match status" value="1"/>
</dbReference>
<dbReference type="SUPFAM" id="SSF47923">
    <property type="entry name" value="Ypt/Rab-GAP domain of gyp1p"/>
    <property type="match status" value="2"/>
</dbReference>
<evidence type="ECO:0000259" key="3">
    <source>
        <dbReference type="PROSITE" id="PS50086"/>
    </source>
</evidence>
<evidence type="ECO:0000313" key="4">
    <source>
        <dbReference type="EMBL" id="RNA19111.1"/>
    </source>
</evidence>
<dbReference type="Gene3D" id="1.10.472.80">
    <property type="entry name" value="Ypt/Rab-GAP domain of gyp1p, domain 3"/>
    <property type="match status" value="1"/>
</dbReference>
<dbReference type="STRING" id="10195.A0A3M7R6V4"/>
<feature type="region of interest" description="Disordered" evidence="2">
    <location>
        <begin position="559"/>
        <end position="586"/>
    </location>
</feature>
<dbReference type="AlphaFoldDB" id="A0A3M7R6V4"/>
<dbReference type="GO" id="GO:0005096">
    <property type="term" value="F:GTPase activator activity"/>
    <property type="evidence" value="ECO:0007669"/>
    <property type="project" value="UniProtKB-KW"/>
</dbReference>
<evidence type="ECO:0000313" key="5">
    <source>
        <dbReference type="Proteomes" id="UP000276133"/>
    </source>
</evidence>
<organism evidence="4 5">
    <name type="scientific">Brachionus plicatilis</name>
    <name type="common">Marine rotifer</name>
    <name type="synonym">Brachionus muelleri</name>
    <dbReference type="NCBI Taxonomy" id="10195"/>
    <lineage>
        <taxon>Eukaryota</taxon>
        <taxon>Metazoa</taxon>
        <taxon>Spiralia</taxon>
        <taxon>Gnathifera</taxon>
        <taxon>Rotifera</taxon>
        <taxon>Eurotatoria</taxon>
        <taxon>Monogononta</taxon>
        <taxon>Pseudotrocha</taxon>
        <taxon>Ploima</taxon>
        <taxon>Brachionidae</taxon>
        <taxon>Brachionus</taxon>
    </lineage>
</organism>
<dbReference type="SMART" id="SM00164">
    <property type="entry name" value="TBC"/>
    <property type="match status" value="1"/>
</dbReference>
<dbReference type="Proteomes" id="UP000276133">
    <property type="component" value="Unassembled WGS sequence"/>
</dbReference>
<dbReference type="InterPro" id="IPR000195">
    <property type="entry name" value="Rab-GAP-TBC_dom"/>
</dbReference>
<dbReference type="Pfam" id="PF00566">
    <property type="entry name" value="RabGAP-TBC"/>
    <property type="match status" value="1"/>
</dbReference>
<feature type="compositionally biased region" description="Basic residues" evidence="2">
    <location>
        <begin position="562"/>
        <end position="573"/>
    </location>
</feature>
<comment type="caution">
    <text evidence="4">The sequence shown here is derived from an EMBL/GenBank/DDBJ whole genome shotgun (WGS) entry which is preliminary data.</text>
</comment>
<evidence type="ECO:0000256" key="2">
    <source>
        <dbReference type="SAM" id="MobiDB-lite"/>
    </source>
</evidence>
<sequence length="815" mass="92568">METFSKLRPPDAVRIKVKLVERDLTPRVKQVKKFCVDPMVTSYDILFNLICQTFSIKSSTDNDTCADHFIALYNDWDLDAAFLNASQPYLSLNVELKKADQSDTVYDEWEVIHSTESALTSNQLKRIRLNNPPDPKHPAAHSLNRSFISSAADKAVSVLSRVFSLNRSHSAPVAAVDHTGLFDLDLMAQSVRPRPPLGEPELQNFMDCDGRIVQPQELRQRIFEGGCEPSQRRLLWPILLDIFPDQHMSLAQRVHFISQKSVEYKNLKHSLWYNSNKLLHQNSCQIVSDSSFDSSSSDEHQLHHLAHKIYKDVWRTDRNHKFYSGESNNNTESLFNILMTYTLSNRGQPYCQGMSDLLSPLLYVLQDEPLAYHCFCALMARCSQSFQITSDSITSKIRLLASLIQKFDPDLWAYLSQVGAEQLLFVYRWLLIECKREFPFGDSLLVFEVMWSSIQSARTAAATASHADTRSPNNNNDCSSCRVCRKNTDTETDTDIESVNGFNYYNHLRRHKERRKRRLSLNASFYSHKSKSKFGKFKPSSLNTNCFLSELREQQYKEKKMQKTRRVRAKKRCRSVDSGLGGNASGAARRCKSELNLRASYDHAAKRVPLVFAKKLKWSLLANSGSSMFSEADRPGSSTSSELSDHLAAGSIGGQIEQKVKRKILFKNVKKSLEKSHVRITKQLSKYKSSASSTSAYVSAGSVLSSASSVSSGSNAFASQAPADLHEEQLVHELSKLDNPFLLFVCFAMFLENRQLIIGSQMDANDIACFFDKMTRRHNVKSVLLRARYLYAKLYLAKVNAFSYIQHLMDIQNSP</sequence>